<sequence length="312" mass="35676">MAAEALENFRAVTGCENDDEAAHYLDACNSNLAAAVDLFFQRQQADTVPIAPSHRYSNRRQQANQLEEQPSTSNDDVAMISDGDDEVRAPMAPTSGVIVEQSYNQTYNLRGRRRAATNSVFDRFRDFRAEAKNQREVLTRDQRDPRAVVETDNKRQTLESLFRPPVDLIHEGNWESARHAAQTEGRWLLVNVQNAEEFACQALNRDVWANDGVKELVSNNFVFWQVYHDSPDGVRMESYYRLNNYPAIFVVDPRTGEFMISFGRVQDAVSFCDQGMNCFFTDILVFLAKLRLASMLKCHAFPNSDYFFTPKL</sequence>
<dbReference type="AlphaFoldDB" id="A0A914XJD2"/>
<dbReference type="InterPro" id="IPR009060">
    <property type="entry name" value="UBA-like_sf"/>
</dbReference>
<dbReference type="Gene3D" id="3.40.30.10">
    <property type="entry name" value="Glutaredoxin"/>
    <property type="match status" value="1"/>
</dbReference>
<dbReference type="GO" id="GO:0043130">
    <property type="term" value="F:ubiquitin binding"/>
    <property type="evidence" value="ECO:0007669"/>
    <property type="project" value="TreeGrafter"/>
</dbReference>
<evidence type="ECO:0000256" key="1">
    <source>
        <dbReference type="SAM" id="MobiDB-lite"/>
    </source>
</evidence>
<evidence type="ECO:0000259" key="2">
    <source>
        <dbReference type="SMART" id="SM00594"/>
    </source>
</evidence>
<dbReference type="InterPro" id="IPR036249">
    <property type="entry name" value="Thioredoxin-like_sf"/>
</dbReference>
<feature type="region of interest" description="Disordered" evidence="1">
    <location>
        <begin position="54"/>
        <end position="80"/>
    </location>
</feature>
<dbReference type="PANTHER" id="PTHR23322:SF6">
    <property type="entry name" value="UBX DOMAIN-CONTAINING PROTEIN 7"/>
    <property type="match status" value="1"/>
</dbReference>
<dbReference type="SMART" id="SM00594">
    <property type="entry name" value="UAS"/>
    <property type="match status" value="1"/>
</dbReference>
<dbReference type="SUPFAM" id="SSF52833">
    <property type="entry name" value="Thioredoxin-like"/>
    <property type="match status" value="1"/>
</dbReference>
<dbReference type="WBParaSite" id="PSAMB.scaffold848size40301.g9176.t1">
    <property type="protein sequence ID" value="PSAMB.scaffold848size40301.g9176.t1"/>
    <property type="gene ID" value="PSAMB.scaffold848size40301.g9176"/>
</dbReference>
<dbReference type="Proteomes" id="UP000887566">
    <property type="component" value="Unplaced"/>
</dbReference>
<dbReference type="GO" id="GO:0043161">
    <property type="term" value="P:proteasome-mediated ubiquitin-dependent protein catabolic process"/>
    <property type="evidence" value="ECO:0007669"/>
    <property type="project" value="TreeGrafter"/>
</dbReference>
<dbReference type="InterPro" id="IPR050730">
    <property type="entry name" value="UBX_domain-protein"/>
</dbReference>
<name>A0A914XJD2_9BILA</name>
<dbReference type="PANTHER" id="PTHR23322">
    <property type="entry name" value="FAS-ASSOCIATED PROTEIN"/>
    <property type="match status" value="1"/>
</dbReference>
<feature type="domain" description="UAS" evidence="2">
    <location>
        <begin position="157"/>
        <end position="280"/>
    </location>
</feature>
<dbReference type="GO" id="GO:0005634">
    <property type="term" value="C:nucleus"/>
    <property type="evidence" value="ECO:0007669"/>
    <property type="project" value="TreeGrafter"/>
</dbReference>
<dbReference type="Gene3D" id="1.10.8.10">
    <property type="entry name" value="DNA helicase RuvA subunit, C-terminal domain"/>
    <property type="match status" value="1"/>
</dbReference>
<proteinExistence type="predicted"/>
<feature type="compositionally biased region" description="Polar residues" evidence="1">
    <location>
        <begin position="59"/>
        <end position="75"/>
    </location>
</feature>
<organism evidence="3 4">
    <name type="scientific">Plectus sambesii</name>
    <dbReference type="NCBI Taxonomy" id="2011161"/>
    <lineage>
        <taxon>Eukaryota</taxon>
        <taxon>Metazoa</taxon>
        <taxon>Ecdysozoa</taxon>
        <taxon>Nematoda</taxon>
        <taxon>Chromadorea</taxon>
        <taxon>Plectida</taxon>
        <taxon>Plectina</taxon>
        <taxon>Plectoidea</taxon>
        <taxon>Plectidae</taxon>
        <taxon>Plectus</taxon>
    </lineage>
</organism>
<evidence type="ECO:0000313" key="4">
    <source>
        <dbReference type="WBParaSite" id="PSAMB.scaffold848size40301.g9176.t1"/>
    </source>
</evidence>
<protein>
    <submittedName>
        <fullName evidence="4">UAS domain-containing protein</fullName>
    </submittedName>
</protein>
<dbReference type="SUPFAM" id="SSF46934">
    <property type="entry name" value="UBA-like"/>
    <property type="match status" value="1"/>
</dbReference>
<dbReference type="Pfam" id="PF14555">
    <property type="entry name" value="UBA_4"/>
    <property type="match status" value="1"/>
</dbReference>
<reference evidence="4" key="1">
    <citation type="submission" date="2022-11" db="UniProtKB">
        <authorList>
            <consortium name="WormBaseParasite"/>
        </authorList>
    </citation>
    <scope>IDENTIFICATION</scope>
</reference>
<accession>A0A914XJD2</accession>
<evidence type="ECO:0000313" key="3">
    <source>
        <dbReference type="Proteomes" id="UP000887566"/>
    </source>
</evidence>
<dbReference type="CDD" id="cd02958">
    <property type="entry name" value="UAS"/>
    <property type="match status" value="1"/>
</dbReference>
<dbReference type="Pfam" id="PF13899">
    <property type="entry name" value="Thioredoxin_7"/>
    <property type="match status" value="1"/>
</dbReference>
<dbReference type="InterPro" id="IPR006577">
    <property type="entry name" value="UAS"/>
</dbReference>
<keyword evidence="3" id="KW-1185">Reference proteome</keyword>